<dbReference type="AlphaFoldDB" id="A0A8V0ZQR3"/>
<feature type="compositionally biased region" description="Basic and acidic residues" evidence="3">
    <location>
        <begin position="202"/>
        <end position="211"/>
    </location>
</feature>
<protein>
    <submittedName>
        <fullName evidence="4">Uncharacterized protein</fullName>
    </submittedName>
</protein>
<dbReference type="PANTHER" id="PTHR22656">
    <property type="entry name" value="EF-HAND CALCIUM-BINDING DOMAIN-CONTAINING PROTEIN 13"/>
    <property type="match status" value="1"/>
</dbReference>
<name>A0A8V0ZQR3_CHICK</name>
<dbReference type="Proteomes" id="UP000000539">
    <property type="component" value="Chromosome 27"/>
</dbReference>
<organism evidence="4 5">
    <name type="scientific">Gallus gallus</name>
    <name type="common">Chicken</name>
    <dbReference type="NCBI Taxonomy" id="9031"/>
    <lineage>
        <taxon>Eukaryota</taxon>
        <taxon>Metazoa</taxon>
        <taxon>Chordata</taxon>
        <taxon>Craniata</taxon>
        <taxon>Vertebrata</taxon>
        <taxon>Euteleostomi</taxon>
        <taxon>Archelosauria</taxon>
        <taxon>Archosauria</taxon>
        <taxon>Dinosauria</taxon>
        <taxon>Saurischia</taxon>
        <taxon>Theropoda</taxon>
        <taxon>Coelurosauria</taxon>
        <taxon>Aves</taxon>
        <taxon>Neognathae</taxon>
        <taxon>Galloanserae</taxon>
        <taxon>Galliformes</taxon>
        <taxon>Phasianidae</taxon>
        <taxon>Phasianinae</taxon>
        <taxon>Gallus</taxon>
    </lineage>
</organism>
<reference evidence="4" key="2">
    <citation type="submission" date="2025-08" db="UniProtKB">
        <authorList>
            <consortium name="Ensembl"/>
        </authorList>
    </citation>
    <scope>IDENTIFICATION</scope>
    <source>
        <strain evidence="4">broiler</strain>
    </source>
</reference>
<sequence length="359" mass="41149">DYKPSPPTLLNLLSSPCLPAAFSDAFNFFPKDLDGNINLQNLEVLAKQLGISFDGQEAHKKLVCADADGECIRPCMDCIVHVKRPLSLCLPSPEHCCTEMYFKAEAVLELSCFRQKFRDCSSEQAWTDADFLVSHKKNNNKNRKVLVYPLSSFVSAARISLMKEKEATAYLERLKERVPESESPYARVPVFPLISKQDAKTLVKPKKDMQKQTKQRKKEPLASKESRFSCKKKQVQEVRDMGGASATCNSIKGSLRTSLKTYVLFDQAAAKDVQVAQRYRRNLALRKHASLLKLWHKINGAQISRQTGSRRFCHTFSTYSWSWNACRELVTAEELQAQDRRHRRFQPATRQPPWKKWLF</sequence>
<dbReference type="PANTHER" id="PTHR22656:SF1">
    <property type="entry name" value="EF-HAND CALCIUM-BINDING DOMAIN-CONTAINING PROTEIN 13"/>
    <property type="match status" value="1"/>
</dbReference>
<dbReference type="GeneTree" id="ENSGT00940000161358"/>
<evidence type="ECO:0000256" key="3">
    <source>
        <dbReference type="SAM" id="MobiDB-lite"/>
    </source>
</evidence>
<evidence type="ECO:0000313" key="4">
    <source>
        <dbReference type="Ensembl" id="ENSGALP00010033835.1"/>
    </source>
</evidence>
<accession>A0A8V0ZQR3</accession>
<keyword evidence="5" id="KW-1185">Reference proteome</keyword>
<keyword evidence="2" id="KW-0106">Calcium</keyword>
<evidence type="ECO:0000256" key="1">
    <source>
        <dbReference type="ARBA" id="ARBA00022737"/>
    </source>
</evidence>
<keyword evidence="1" id="KW-0677">Repeat</keyword>
<feature type="compositionally biased region" description="Basic and acidic residues" evidence="3">
    <location>
        <begin position="218"/>
        <end position="230"/>
    </location>
</feature>
<feature type="region of interest" description="Disordered" evidence="3">
    <location>
        <begin position="202"/>
        <end position="230"/>
    </location>
</feature>
<evidence type="ECO:0000256" key="2">
    <source>
        <dbReference type="ARBA" id="ARBA00022837"/>
    </source>
</evidence>
<dbReference type="Ensembl" id="ENSGALT00010055893.1">
    <property type="protein sequence ID" value="ENSGALP00010033835.1"/>
    <property type="gene ID" value="ENSGALG00010022964.1"/>
</dbReference>
<evidence type="ECO:0000313" key="5">
    <source>
        <dbReference type="Proteomes" id="UP000000539"/>
    </source>
</evidence>
<reference evidence="4" key="1">
    <citation type="submission" date="2020-11" db="EMBL/GenBank/DDBJ databases">
        <title>Gallus gallus (Chicken) genome, bGalGal1, GRCg7b, maternal haplotype autosomes + Z &amp; W.</title>
        <authorList>
            <person name="Warren W."/>
            <person name="Formenti G."/>
            <person name="Fedrigo O."/>
            <person name="Haase B."/>
            <person name="Mountcastle J."/>
            <person name="Balacco J."/>
            <person name="Tracey A."/>
            <person name="Schneider V."/>
            <person name="Okimoto R."/>
            <person name="Cheng H."/>
            <person name="Hawken R."/>
            <person name="Howe K."/>
            <person name="Jarvis E.D."/>
        </authorList>
    </citation>
    <scope>NUCLEOTIDE SEQUENCE [LARGE SCALE GENOMIC DNA]</scope>
    <source>
        <strain evidence="4">Broiler</strain>
    </source>
</reference>
<reference evidence="4" key="3">
    <citation type="submission" date="2025-09" db="UniProtKB">
        <authorList>
            <consortium name="Ensembl"/>
        </authorList>
    </citation>
    <scope>IDENTIFICATION</scope>
    <source>
        <strain evidence="4">broiler</strain>
    </source>
</reference>
<proteinExistence type="predicted"/>